<reference evidence="2 3" key="1">
    <citation type="submission" date="2011-04" db="EMBL/GenBank/DDBJ databases">
        <title>The Genome Sequence of Clostridium citroniae WAL-19142.</title>
        <authorList>
            <consortium name="The Broad Institute Genome Sequencing Platform"/>
            <person name="Earl A."/>
            <person name="Ward D."/>
            <person name="Feldgarden M."/>
            <person name="Gevers D."/>
            <person name="Warren Y.A."/>
            <person name="Tyrrell K.L."/>
            <person name="Citron D.M."/>
            <person name="Goldstein E.J."/>
            <person name="Daigneault M."/>
            <person name="Allen-Vercoe E."/>
            <person name="Young S.K."/>
            <person name="Zeng Q."/>
            <person name="Gargeya S."/>
            <person name="Fitzgerald M."/>
            <person name="Haas B."/>
            <person name="Abouelleil A."/>
            <person name="Alvarado L."/>
            <person name="Arachchi H.M."/>
            <person name="Berlin A."/>
            <person name="Brown A."/>
            <person name="Chapman S.B."/>
            <person name="Chen Z."/>
            <person name="Dunbar C."/>
            <person name="Freedman E."/>
            <person name="Gearin G."/>
            <person name="Gellesch M."/>
            <person name="Goldberg J."/>
            <person name="Griggs A."/>
            <person name="Gujja S."/>
            <person name="Heilman E.R."/>
            <person name="Heiman D."/>
            <person name="Howarth C."/>
            <person name="Larson L."/>
            <person name="Lui A."/>
            <person name="MacDonald P.J."/>
            <person name="Mehta T."/>
            <person name="Montmayeur A."/>
            <person name="Murphy C."/>
            <person name="Neiman D."/>
            <person name="Pearson M."/>
            <person name="Priest M."/>
            <person name="Roberts A."/>
            <person name="Saif S."/>
            <person name="Shea T."/>
            <person name="Shenoy N."/>
            <person name="Sisk P."/>
            <person name="Stolte C."/>
            <person name="Sykes S."/>
            <person name="White J."/>
            <person name="Yandava C."/>
            <person name="Wortman J."/>
            <person name="Nusbaum C."/>
            <person name="Birren B."/>
        </authorList>
    </citation>
    <scope>NUCLEOTIDE SEQUENCE [LARGE SCALE GENOMIC DNA]</scope>
    <source>
        <strain evidence="2 3">WAL-19142</strain>
    </source>
</reference>
<sequence length="112" mass="13137">MADREVGFVVNDEYKAWIETIKSKIKHSQIKASVKVNYEMLDLYWDIGRDIVAKQKHAKWGDAFLTTMSRDLKKTFPNMSGFSVQNLKSIRYWYRFYNSDENGLQAVSQFAV</sequence>
<name>A0A0J9CDG1_9FIRM</name>
<comment type="caution">
    <text evidence="2">The sequence shown here is derived from an EMBL/GenBank/DDBJ whole genome shotgun (WGS) entry which is preliminary data.</text>
</comment>
<dbReference type="InterPro" id="IPR041527">
    <property type="entry name" value="YhcG_N"/>
</dbReference>
<accession>A0A0J9CDG1</accession>
<protein>
    <recommendedName>
        <fullName evidence="1">YhcG N-terminal domain-containing protein</fullName>
    </recommendedName>
</protein>
<organism evidence="2 3">
    <name type="scientific">[Clostridium] citroniae WAL-19142</name>
    <dbReference type="NCBI Taxonomy" id="742734"/>
    <lineage>
        <taxon>Bacteria</taxon>
        <taxon>Bacillati</taxon>
        <taxon>Bacillota</taxon>
        <taxon>Clostridia</taxon>
        <taxon>Lachnospirales</taxon>
        <taxon>Lachnospiraceae</taxon>
        <taxon>Enterocloster</taxon>
    </lineage>
</organism>
<dbReference type="GeneID" id="93165799"/>
<dbReference type="Pfam" id="PF17761">
    <property type="entry name" value="DUF1016_N"/>
    <property type="match status" value="1"/>
</dbReference>
<dbReference type="RefSeq" id="WP_048929460.1">
    <property type="nucleotide sequence ID" value="NZ_KQ235876.1"/>
</dbReference>
<dbReference type="PANTHER" id="PTHR30547">
    <property type="entry name" value="UNCHARACTERIZED PROTEIN YHCG-RELATED"/>
    <property type="match status" value="1"/>
</dbReference>
<dbReference type="PATRIC" id="fig|742734.4.peg.1435"/>
<gene>
    <name evidence="2" type="ORF">HMPREF9470_01338</name>
</gene>
<dbReference type="AlphaFoldDB" id="A0A0J9CDG1"/>
<evidence type="ECO:0000259" key="1">
    <source>
        <dbReference type="Pfam" id="PF17761"/>
    </source>
</evidence>
<feature type="domain" description="YhcG N-terminal" evidence="1">
    <location>
        <begin position="21"/>
        <end position="109"/>
    </location>
</feature>
<evidence type="ECO:0000313" key="2">
    <source>
        <dbReference type="EMBL" id="KMW22459.1"/>
    </source>
</evidence>
<dbReference type="InterPro" id="IPR053148">
    <property type="entry name" value="PD-DEXK-like_domain"/>
</dbReference>
<proteinExistence type="predicted"/>
<dbReference type="Proteomes" id="UP000037392">
    <property type="component" value="Unassembled WGS sequence"/>
</dbReference>
<dbReference type="PANTHER" id="PTHR30547:SF0">
    <property type="entry name" value="BLR8175 PROTEIN"/>
    <property type="match status" value="1"/>
</dbReference>
<evidence type="ECO:0000313" key="3">
    <source>
        <dbReference type="Proteomes" id="UP000037392"/>
    </source>
</evidence>
<dbReference type="EMBL" id="ADLK01000009">
    <property type="protein sequence ID" value="KMW22459.1"/>
    <property type="molecule type" value="Genomic_DNA"/>
</dbReference>